<evidence type="ECO:0000256" key="1">
    <source>
        <dbReference type="ARBA" id="ARBA00004651"/>
    </source>
</evidence>
<sequence>MTFFSLEFSILMILFFALYWFFNHHKVQNFLILIFSYFIYILINPYFALILFIYTFFIYYFSLVIFIRRKKYLFLACIALVILNLCFFKYFSSIKDSFDQFLLFLGFDFLNSDVIFPMGISFYTFASITYLTEVYKKHKIQTFLDLCTYLSFFPTLLMGPIMRSEFFFAQAHKKRKFENADLILILLLFGIVKKVLIANYLGIYAKEILDNPSNYNFLDLLCAIYAFSVQIYCDFSGYVDLVCAFALMLGFTLPPNFNMPYLAKNLKEFWQRWHISLSTFIRDFIYIPLGGSKKGLVRTLFNLLIAFALSGIWHGNTINFLIWGLLHGAGVVFLHFFAFKKYQFKYSTYLGRFITFHYVSFAWIFFYYANFEDALLFLNSCVQNFTQPNNTQNFTILLSFAASFLLYPYLINLKENCVKIFIQMPLFLKPFVLAFVLILIFKTMPSGIPNFIYSSF</sequence>
<evidence type="ECO:0000256" key="7">
    <source>
        <dbReference type="PIRNR" id="PIRNR016636"/>
    </source>
</evidence>
<accession>A0AAU7EAI2</accession>
<keyword evidence="4 8" id="KW-0812">Transmembrane</keyword>
<dbReference type="GO" id="GO:0016746">
    <property type="term" value="F:acyltransferase activity"/>
    <property type="evidence" value="ECO:0007669"/>
    <property type="project" value="UniProtKB-KW"/>
</dbReference>
<feature type="transmembrane region" description="Helical" evidence="8">
    <location>
        <begin position="238"/>
        <end position="257"/>
    </location>
</feature>
<reference evidence="9" key="1">
    <citation type="submission" date="2024-05" db="EMBL/GenBank/DDBJ databases">
        <title>Campylobacter coli isolated from environmental waters in Slovenia.</title>
        <authorList>
            <person name="Zautner A.E."/>
            <person name="Bunk B."/>
            <person name="Riedel T."/>
            <person name="Sproeer C."/>
        </authorList>
    </citation>
    <scope>NUCLEOTIDE SEQUENCE</scope>
    <source>
        <strain evidence="9">CCS1377</strain>
    </source>
</reference>
<feature type="transmembrane region" description="Helical" evidence="8">
    <location>
        <begin position="182"/>
        <end position="203"/>
    </location>
</feature>
<dbReference type="EC" id="2.3.-.-" evidence="9"/>
<dbReference type="EMBL" id="CP155620">
    <property type="protein sequence ID" value="XBJ29924.1"/>
    <property type="molecule type" value="Genomic_DNA"/>
</dbReference>
<dbReference type="PIRSF" id="PIRSF500217">
    <property type="entry name" value="AlgI"/>
    <property type="match status" value="1"/>
</dbReference>
<feature type="transmembrane region" description="Helical" evidence="8">
    <location>
        <begin position="72"/>
        <end position="94"/>
    </location>
</feature>
<feature type="transmembrane region" description="Helical" evidence="8">
    <location>
        <begin position="320"/>
        <end position="337"/>
    </location>
</feature>
<feature type="transmembrane region" description="Helical" evidence="8">
    <location>
        <begin position="114"/>
        <end position="131"/>
    </location>
</feature>
<dbReference type="AlphaFoldDB" id="A0AAU7EAI2"/>
<feature type="transmembrane region" description="Helical" evidence="8">
    <location>
        <begin position="6"/>
        <end position="22"/>
    </location>
</feature>
<dbReference type="GO" id="GO:0042121">
    <property type="term" value="P:alginic acid biosynthetic process"/>
    <property type="evidence" value="ECO:0007669"/>
    <property type="project" value="InterPro"/>
</dbReference>
<comment type="similarity">
    <text evidence="2 7">Belongs to the membrane-bound acyltransferase family.</text>
</comment>
<evidence type="ECO:0000256" key="6">
    <source>
        <dbReference type="ARBA" id="ARBA00023136"/>
    </source>
</evidence>
<keyword evidence="7 9" id="KW-0012">Acyltransferase</keyword>
<dbReference type="RefSeq" id="WP_348519004.1">
    <property type="nucleotide sequence ID" value="NZ_CP155620.1"/>
</dbReference>
<dbReference type="PANTHER" id="PTHR13285">
    <property type="entry name" value="ACYLTRANSFERASE"/>
    <property type="match status" value="1"/>
</dbReference>
<dbReference type="GO" id="GO:0005886">
    <property type="term" value="C:plasma membrane"/>
    <property type="evidence" value="ECO:0007669"/>
    <property type="project" value="UniProtKB-SubCell"/>
</dbReference>
<organism evidence="9">
    <name type="scientific">Campylobacter sp. CCS1377</name>
    <dbReference type="NCBI Taxonomy" id="3158229"/>
    <lineage>
        <taxon>Bacteria</taxon>
        <taxon>Pseudomonadati</taxon>
        <taxon>Campylobacterota</taxon>
        <taxon>Epsilonproteobacteria</taxon>
        <taxon>Campylobacterales</taxon>
        <taxon>Campylobacteraceae</taxon>
        <taxon>Campylobacter</taxon>
    </lineage>
</organism>
<feature type="transmembrane region" description="Helical" evidence="8">
    <location>
        <begin position="295"/>
        <end position="314"/>
    </location>
</feature>
<feature type="transmembrane region" description="Helical" evidence="8">
    <location>
        <begin position="394"/>
        <end position="413"/>
    </location>
</feature>
<keyword evidence="7 9" id="KW-0808">Transferase</keyword>
<evidence type="ECO:0000256" key="5">
    <source>
        <dbReference type="ARBA" id="ARBA00022989"/>
    </source>
</evidence>
<dbReference type="InterPro" id="IPR051085">
    <property type="entry name" value="MB_O-acyltransferase"/>
</dbReference>
<dbReference type="PANTHER" id="PTHR13285:SF18">
    <property type="entry name" value="PROTEIN-CYSTEINE N-PALMITOYLTRANSFERASE RASP"/>
    <property type="match status" value="1"/>
</dbReference>
<keyword evidence="5 8" id="KW-1133">Transmembrane helix</keyword>
<evidence type="ECO:0000256" key="2">
    <source>
        <dbReference type="ARBA" id="ARBA00010323"/>
    </source>
</evidence>
<keyword evidence="6 7" id="KW-0472">Membrane</keyword>
<gene>
    <name evidence="9" type="ORF">AAH949_03580</name>
</gene>
<feature type="transmembrane region" description="Helical" evidence="8">
    <location>
        <begin position="420"/>
        <end position="441"/>
    </location>
</feature>
<proteinExistence type="inferred from homology"/>
<evidence type="ECO:0000256" key="3">
    <source>
        <dbReference type="ARBA" id="ARBA00022475"/>
    </source>
</evidence>
<keyword evidence="3 7" id="KW-1003">Cell membrane</keyword>
<dbReference type="InterPro" id="IPR004299">
    <property type="entry name" value="MBOAT_fam"/>
</dbReference>
<name>A0AAU7EAI2_9BACT</name>
<dbReference type="Pfam" id="PF03062">
    <property type="entry name" value="MBOAT"/>
    <property type="match status" value="1"/>
</dbReference>
<dbReference type="InterPro" id="IPR024194">
    <property type="entry name" value="Ac/AlaTfrase_AlgI/DltB"/>
</dbReference>
<protein>
    <submittedName>
        <fullName evidence="9">MBOAT family O-acyltransferase</fullName>
        <ecNumber evidence="9">2.3.-.-</ecNumber>
    </submittedName>
</protein>
<evidence type="ECO:0000256" key="8">
    <source>
        <dbReference type="SAM" id="Phobius"/>
    </source>
</evidence>
<comment type="subcellular location">
    <subcellularLocation>
        <location evidence="1">Cell membrane</location>
        <topology evidence="1">Multi-pass membrane protein</topology>
    </subcellularLocation>
</comment>
<feature type="transmembrane region" description="Helical" evidence="8">
    <location>
        <begin position="349"/>
        <end position="369"/>
    </location>
</feature>
<evidence type="ECO:0000256" key="4">
    <source>
        <dbReference type="ARBA" id="ARBA00022692"/>
    </source>
</evidence>
<dbReference type="InterPro" id="IPR028362">
    <property type="entry name" value="AlgI"/>
</dbReference>
<dbReference type="PIRSF" id="PIRSF016636">
    <property type="entry name" value="AlgI_DltB"/>
    <property type="match status" value="1"/>
</dbReference>
<evidence type="ECO:0000313" key="9">
    <source>
        <dbReference type="EMBL" id="XBJ29924.1"/>
    </source>
</evidence>